<keyword evidence="1" id="KW-0547">Nucleotide-binding</keyword>
<protein>
    <recommendedName>
        <fullName evidence="3">Acb2/Tad1 hairpin domain-containing protein</fullName>
    </recommendedName>
</protein>
<dbReference type="GeneID" id="60321565"/>
<dbReference type="RefSeq" id="YP_009950153.1">
    <property type="nucleotide sequence ID" value="NC_051588.1"/>
</dbReference>
<name>A0A345KUY9_9CAUD</name>
<reference evidence="5" key="1">
    <citation type="submission" date="2018-06" db="EMBL/GenBank/DDBJ databases">
        <authorList>
            <person name="Zhirakovskaya E."/>
        </authorList>
    </citation>
    <scope>NUCLEOTIDE SEQUENCE [LARGE SCALE GENOMIC DNA]</scope>
</reference>
<organism evidence="4 5">
    <name type="scientific">Mycobacterium phage Aminay</name>
    <dbReference type="NCBI Taxonomy" id="2250291"/>
    <lineage>
        <taxon>Viruses</taxon>
        <taxon>Duplodnaviria</taxon>
        <taxon>Heunggongvirae</taxon>
        <taxon>Uroviricota</taxon>
        <taxon>Caudoviricetes</taxon>
        <taxon>Weiservirinae</taxon>
        <taxon>Aminayvirus</taxon>
        <taxon>Aminayvirus aminay</taxon>
    </lineage>
</organism>
<sequence length="118" mass="12629">MSYATDASSQEISRRFTLRAGTIGQQNAAETVRSACRQLAHDVDELIEPGRQKALALTAIEEAMHWALAAIACGGDPATMPAPAPAQPYQEQPRPARPGQTLTLAEVFARDAARRGES</sequence>
<feature type="region of interest" description="Disordered" evidence="2">
    <location>
        <begin position="78"/>
        <end position="99"/>
    </location>
</feature>
<dbReference type="InterPro" id="IPR056098">
    <property type="entry name" value="Acb2/Tad1_hairpin"/>
</dbReference>
<feature type="domain" description="Acb2/Tad1 hairpin" evidence="3">
    <location>
        <begin position="15"/>
        <end position="72"/>
    </location>
</feature>
<dbReference type="Proteomes" id="UP000259472">
    <property type="component" value="Segment"/>
</dbReference>
<keyword evidence="5" id="KW-1185">Reference proteome</keyword>
<evidence type="ECO:0000256" key="1">
    <source>
        <dbReference type="ARBA" id="ARBA00022741"/>
    </source>
</evidence>
<proteinExistence type="predicted"/>
<dbReference type="EMBL" id="MH509442">
    <property type="protein sequence ID" value="AXH46841.1"/>
    <property type="molecule type" value="Genomic_DNA"/>
</dbReference>
<dbReference type="GO" id="GO:0000166">
    <property type="term" value="F:nucleotide binding"/>
    <property type="evidence" value="ECO:0007669"/>
    <property type="project" value="UniProtKB-KW"/>
</dbReference>
<evidence type="ECO:0000256" key="2">
    <source>
        <dbReference type="SAM" id="MobiDB-lite"/>
    </source>
</evidence>
<accession>A0A345KUY9</accession>
<dbReference type="KEGG" id="vg:60321565"/>
<evidence type="ECO:0000259" key="3">
    <source>
        <dbReference type="Pfam" id="PF24729"/>
    </source>
</evidence>
<evidence type="ECO:0000313" key="4">
    <source>
        <dbReference type="EMBL" id="AXH46841.1"/>
    </source>
</evidence>
<evidence type="ECO:0000313" key="5">
    <source>
        <dbReference type="Proteomes" id="UP000259472"/>
    </source>
</evidence>
<dbReference type="Pfam" id="PF24729">
    <property type="entry name" value="Acb2_Tad1_hairpin"/>
    <property type="match status" value="1"/>
</dbReference>
<gene>
    <name evidence="4" type="primary">3</name>
    <name evidence="4" type="ORF">SEA_AMINAY_3</name>
</gene>